<dbReference type="PANTHER" id="PTHR30538">
    <property type="entry name" value="LYSINE 2,3-AMINOMUTASE-RELATED"/>
    <property type="match status" value="1"/>
</dbReference>
<reference evidence="9" key="1">
    <citation type="submission" date="2021-02" db="EMBL/GenBank/DDBJ databases">
        <title>Psilocybe cubensis genome.</title>
        <authorList>
            <person name="Mckernan K.J."/>
            <person name="Crawford S."/>
            <person name="Trippe A."/>
            <person name="Kane L.T."/>
            <person name="Mclaughlin S."/>
        </authorList>
    </citation>
    <scope>NUCLEOTIDE SEQUENCE [LARGE SCALE GENOMIC DNA]</scope>
    <source>
        <strain evidence="9">MGC-MH-2018</strain>
    </source>
</reference>
<dbReference type="AlphaFoldDB" id="A0A8H7XTS6"/>
<dbReference type="InterPro" id="IPR058240">
    <property type="entry name" value="rSAM_sf"/>
</dbReference>
<organism evidence="9">
    <name type="scientific">Psilocybe cubensis</name>
    <name type="common">Psychedelic mushroom</name>
    <name type="synonym">Stropharia cubensis</name>
    <dbReference type="NCBI Taxonomy" id="181762"/>
    <lineage>
        <taxon>Eukaryota</taxon>
        <taxon>Fungi</taxon>
        <taxon>Dikarya</taxon>
        <taxon>Basidiomycota</taxon>
        <taxon>Agaricomycotina</taxon>
        <taxon>Agaricomycetes</taxon>
        <taxon>Agaricomycetidae</taxon>
        <taxon>Agaricales</taxon>
        <taxon>Agaricineae</taxon>
        <taxon>Strophariaceae</taxon>
        <taxon>Psilocybe</taxon>
    </lineage>
</organism>
<dbReference type="SFLD" id="SFLDS00029">
    <property type="entry name" value="Radical_SAM"/>
    <property type="match status" value="1"/>
</dbReference>
<proteinExistence type="predicted"/>
<evidence type="ECO:0000256" key="4">
    <source>
        <dbReference type="ARBA" id="ARBA00022723"/>
    </source>
</evidence>
<dbReference type="EMBL" id="JAFIQS010000009">
    <property type="protein sequence ID" value="KAG5165510.1"/>
    <property type="molecule type" value="Genomic_DNA"/>
</dbReference>
<dbReference type="Gene3D" id="3.20.20.70">
    <property type="entry name" value="Aldolase class I"/>
    <property type="match status" value="1"/>
</dbReference>
<keyword evidence="4" id="KW-0479">Metal-binding</keyword>
<dbReference type="GO" id="GO:0051539">
    <property type="term" value="F:4 iron, 4 sulfur cluster binding"/>
    <property type="evidence" value="ECO:0007669"/>
    <property type="project" value="UniProtKB-KW"/>
</dbReference>
<comment type="cofactor">
    <cofactor evidence="1">
        <name>pyridoxal 5'-phosphate</name>
        <dbReference type="ChEBI" id="CHEBI:597326"/>
    </cofactor>
</comment>
<dbReference type="GO" id="GO:0046872">
    <property type="term" value="F:metal ion binding"/>
    <property type="evidence" value="ECO:0007669"/>
    <property type="project" value="UniProtKB-KW"/>
</dbReference>
<evidence type="ECO:0000256" key="7">
    <source>
        <dbReference type="ARBA" id="ARBA00023014"/>
    </source>
</evidence>
<keyword evidence="7" id="KW-0411">Iron-sulfur</keyword>
<feature type="domain" description="Radical SAM core" evidence="8">
    <location>
        <begin position="220"/>
        <end position="447"/>
    </location>
</feature>
<name>A0A8H7XTS6_PSICU</name>
<dbReference type="GO" id="GO:0003824">
    <property type="term" value="F:catalytic activity"/>
    <property type="evidence" value="ECO:0007669"/>
    <property type="project" value="InterPro"/>
</dbReference>
<dbReference type="PROSITE" id="PS51918">
    <property type="entry name" value="RADICAL_SAM"/>
    <property type="match status" value="1"/>
</dbReference>
<evidence type="ECO:0000256" key="1">
    <source>
        <dbReference type="ARBA" id="ARBA00001933"/>
    </source>
</evidence>
<dbReference type="InterPro" id="IPR003739">
    <property type="entry name" value="Lys_aminomutase/Glu_NH3_mut"/>
</dbReference>
<evidence type="ECO:0000256" key="3">
    <source>
        <dbReference type="ARBA" id="ARBA00022691"/>
    </source>
</evidence>
<protein>
    <recommendedName>
        <fullName evidence="8">Radical SAM core domain-containing protein</fullName>
    </recommendedName>
</protein>
<evidence type="ECO:0000256" key="5">
    <source>
        <dbReference type="ARBA" id="ARBA00022898"/>
    </source>
</evidence>
<keyword evidence="6" id="KW-0408">Iron</keyword>
<accession>A0A8H7XTS6</accession>
<dbReference type="SUPFAM" id="SSF102114">
    <property type="entry name" value="Radical SAM enzymes"/>
    <property type="match status" value="1"/>
</dbReference>
<dbReference type="InterPro" id="IPR007197">
    <property type="entry name" value="rSAM"/>
</dbReference>
<sequence length="507" mass="56802">MFGSMLPRYGLRSIFTSSTRSFRAVEGEAIKPIHRATYLPDLAPGDYTVTNPHPSIFDLQQANNVSNSPSHITGVTGVNLDIPYWKALRPWKDVEEDKFLSYQWQVSNSVQGEKKLREFLADVLPNNIPSSRTRVGNPNVAPITTAYAFIESVSDAISKAPMAIRLTPHILSVIDWSDPVNDPIRRQFIPLGSELLLDHHRLKLDSLNEEHDSPVKGLVHRYPTKALFLATSVCNVYCRFCTRSYAVGANTDTVTKNSLKPTKRRWDEVFNYIENTPQLNDIVVSGGDSFYLSPEQLYDIGKRLLEIPHIRRFRFATKGLAVVPCRILDPQDTWSAALIAISDMGKKMGKAVAVHTHFNHPNEITWITRLAAQKLFENGVTVRNQTVLLRGVNDNVAVMKRLIQNLADINILPYYVYQGDMVRGVEDLRTPLSTILDLEAQIRGSISGFMTPQFIVDLPGGGGKRLASSYKDYNRITGVSTFVAPAVTGDPNTVFKYHDPVWSIPSH</sequence>
<dbReference type="InterPro" id="IPR013785">
    <property type="entry name" value="Aldolase_TIM"/>
</dbReference>
<evidence type="ECO:0000256" key="6">
    <source>
        <dbReference type="ARBA" id="ARBA00023004"/>
    </source>
</evidence>
<keyword evidence="3" id="KW-0949">S-adenosyl-L-methionine</keyword>
<dbReference type="PANTHER" id="PTHR30538:SF0">
    <property type="entry name" value="L-LYSINE 2,3-AMINOMUTASE AQ_1632-RELATED"/>
    <property type="match status" value="1"/>
</dbReference>
<keyword evidence="5" id="KW-0663">Pyridoxal phosphate</keyword>
<dbReference type="NCBIfam" id="TIGR00238">
    <property type="entry name" value="KamA family radical SAM protein"/>
    <property type="match status" value="1"/>
</dbReference>
<keyword evidence="2" id="KW-0004">4Fe-4S</keyword>
<comment type="caution">
    <text evidence="9">The sequence shown here is derived from an EMBL/GenBank/DDBJ whole genome shotgun (WGS) entry which is preliminary data.</text>
</comment>
<evidence type="ECO:0000313" key="9">
    <source>
        <dbReference type="EMBL" id="KAG5165510.1"/>
    </source>
</evidence>
<dbReference type="SFLD" id="SFLDG01070">
    <property type="entry name" value="PLP-dependent"/>
    <property type="match status" value="1"/>
</dbReference>
<gene>
    <name evidence="9" type="ORF">JR316_009089</name>
</gene>
<evidence type="ECO:0000256" key="2">
    <source>
        <dbReference type="ARBA" id="ARBA00022485"/>
    </source>
</evidence>
<evidence type="ECO:0000259" key="8">
    <source>
        <dbReference type="PROSITE" id="PS51918"/>
    </source>
</evidence>